<sequence>MLRVQEDDLEWDDNNLPSYQGEPFTGESVETTNDGRLLSLTTYVDGLDEGPFRVWSGDGVLVVEGTSRRGRAVGVSREWYPSGAPKIEREYSEQGELLRYRSWDEDGTVTEDYVRPSGG</sequence>
<dbReference type="SUPFAM" id="SSF82185">
    <property type="entry name" value="Histone H3 K4-specific methyltransferase SET7/9 N-terminal domain"/>
    <property type="match status" value="1"/>
</dbReference>
<comment type="caution">
    <text evidence="2">The sequence shown here is derived from an EMBL/GenBank/DDBJ whole genome shotgun (WGS) entry which is preliminary data.</text>
</comment>
<evidence type="ECO:0000313" key="2">
    <source>
        <dbReference type="EMBL" id="OLF16986.1"/>
    </source>
</evidence>
<name>A0A1Q8CRJ6_9PSEU</name>
<dbReference type="Gene3D" id="3.90.930.1">
    <property type="match status" value="1"/>
</dbReference>
<keyword evidence="3" id="KW-1185">Reference proteome</keyword>
<dbReference type="STRING" id="1912961.BU204_13685"/>
<feature type="region of interest" description="Disordered" evidence="1">
    <location>
        <begin position="1"/>
        <end position="30"/>
    </location>
</feature>
<reference evidence="2 3" key="1">
    <citation type="submission" date="2016-12" db="EMBL/GenBank/DDBJ databases">
        <title>The draft genome sequence of Actinophytocola sp. 11-183.</title>
        <authorList>
            <person name="Wang W."/>
            <person name="Yuan L."/>
        </authorList>
    </citation>
    <scope>NUCLEOTIDE SEQUENCE [LARGE SCALE GENOMIC DNA]</scope>
    <source>
        <strain evidence="2 3">11-183</strain>
    </source>
</reference>
<evidence type="ECO:0008006" key="4">
    <source>
        <dbReference type="Google" id="ProtNLM"/>
    </source>
</evidence>
<dbReference type="AlphaFoldDB" id="A0A1Q8CRJ6"/>
<dbReference type="EMBL" id="MSIE01000022">
    <property type="protein sequence ID" value="OLF16986.1"/>
    <property type="molecule type" value="Genomic_DNA"/>
</dbReference>
<protein>
    <recommendedName>
        <fullName evidence="4">Toxin-antitoxin system YwqK family antitoxin</fullName>
    </recommendedName>
</protein>
<organism evidence="2 3">
    <name type="scientific">Actinophytocola xanthii</name>
    <dbReference type="NCBI Taxonomy" id="1912961"/>
    <lineage>
        <taxon>Bacteria</taxon>
        <taxon>Bacillati</taxon>
        <taxon>Actinomycetota</taxon>
        <taxon>Actinomycetes</taxon>
        <taxon>Pseudonocardiales</taxon>
        <taxon>Pseudonocardiaceae</taxon>
    </lineage>
</organism>
<proteinExistence type="predicted"/>
<evidence type="ECO:0000256" key="1">
    <source>
        <dbReference type="SAM" id="MobiDB-lite"/>
    </source>
</evidence>
<accession>A0A1Q8CRJ6</accession>
<gene>
    <name evidence="2" type="ORF">BU204_13685</name>
</gene>
<evidence type="ECO:0000313" key="3">
    <source>
        <dbReference type="Proteomes" id="UP000185596"/>
    </source>
</evidence>
<dbReference type="Proteomes" id="UP000185596">
    <property type="component" value="Unassembled WGS sequence"/>
</dbReference>
<dbReference type="OrthoDB" id="4563261at2"/>
<dbReference type="RefSeq" id="WP_075126038.1">
    <property type="nucleotide sequence ID" value="NZ_MSIE01000022.1"/>
</dbReference>